<evidence type="ECO:0000313" key="4">
    <source>
        <dbReference type="Proteomes" id="UP000095038"/>
    </source>
</evidence>
<dbReference type="OrthoDB" id="269405at2759"/>
<dbReference type="InterPro" id="IPR007244">
    <property type="entry name" value="Naa35_N"/>
</dbReference>
<accession>A0A1D2V843</accession>
<sequence length="559" mass="66582">MIGIGSYLEMNKMMVNFSRKHILSYNEYGSKKEDINNSILIRSFLQYILIRADKSVLGNGDLELCEMYLNDLKYFTCYCNPIFEIYDFSLKSKKSEKSEKSEKSKKDNQHKKDKKKEIEDSKEFSKEDKLVYKLIELDLNGDRVIRKDKQEMVERTIEEFLGILEGGYLELEMRFSSNICRQRQKLNSLICTFDSIQQLAEQVDHKLVKIMYDNDNKLNKVNSNGGDDILIFMTYVYYKKIEIMINFLFEGFKLEVYKKWEYDIVYYNLKKLIESNLIVLEYILDYNKFKREKVERIIEENLKDKNGGINLKKISLVNSINKLDIDESHYNNKKKNKKNINNLKRKKNIILDEKLNKLNKIEKFLVNLIKDYEIKLILTEIELKTVKIYEKNGFIGLPKFNQIEEILQKQNREYDFASSIYSLRMKPFYTVQLPEFQSYDKYEKYKRDTDKAYEQGKCIEEIKMLNQEGKIRIMEMVREIERDQEALGTRLIVKESIQWYSEMMRSSIGMYSSVLKLSKMRKEAKAAGEAKTAKTPRAEVVRTQYHRFFPVMVLEPPLQ</sequence>
<keyword evidence="4" id="KW-1185">Reference proteome</keyword>
<proteinExistence type="predicted"/>
<evidence type="ECO:0000259" key="2">
    <source>
        <dbReference type="Pfam" id="PF25789"/>
    </source>
</evidence>
<dbReference type="PANTHER" id="PTHR21373">
    <property type="entry name" value="GLUCOSE REPRESSIBLE PROTEIN MAK10"/>
    <property type="match status" value="1"/>
</dbReference>
<feature type="compositionally biased region" description="Basic and acidic residues" evidence="1">
    <location>
        <begin position="97"/>
        <end position="107"/>
    </location>
</feature>
<dbReference type="PANTHER" id="PTHR21373:SF0">
    <property type="entry name" value="N-ALPHA-ACETYLTRANSFERASE 35, NATC AUXILIARY SUBUNIT"/>
    <property type="match status" value="1"/>
</dbReference>
<evidence type="ECO:0000313" key="3">
    <source>
        <dbReference type="EMBL" id="ODV57816.1"/>
    </source>
</evidence>
<feature type="region of interest" description="Disordered" evidence="1">
    <location>
        <begin position="97"/>
        <end position="119"/>
    </location>
</feature>
<reference evidence="4" key="1">
    <citation type="submission" date="2016-05" db="EMBL/GenBank/DDBJ databases">
        <title>Comparative genomics of biotechnologically important yeasts.</title>
        <authorList>
            <consortium name="DOE Joint Genome Institute"/>
            <person name="Riley R."/>
            <person name="Haridas S."/>
            <person name="Wolfe K.H."/>
            <person name="Lopes M.R."/>
            <person name="Hittinger C.T."/>
            <person name="Goker M."/>
            <person name="Salamov A."/>
            <person name="Wisecaver J."/>
            <person name="Long T.M."/>
            <person name="Aerts A.L."/>
            <person name="Barry K."/>
            <person name="Choi C."/>
            <person name="Clum A."/>
            <person name="Coughlan A.Y."/>
            <person name="Deshpande S."/>
            <person name="Douglass A.P."/>
            <person name="Hanson S.J."/>
            <person name="Klenk H.-P."/>
            <person name="Labutti K."/>
            <person name="Lapidus A."/>
            <person name="Lindquist E."/>
            <person name="Lipzen A."/>
            <person name="Meier-Kolthoff J.P."/>
            <person name="Ohm R.A."/>
            <person name="Otillar R.P."/>
            <person name="Pangilinan J."/>
            <person name="Peng Y."/>
            <person name="Rokas A."/>
            <person name="Rosa C.A."/>
            <person name="Scheuner C."/>
            <person name="Sibirny A.A."/>
            <person name="Slot J.C."/>
            <person name="Stielow J.B."/>
            <person name="Sun H."/>
            <person name="Kurtzman C.P."/>
            <person name="Blackwell M."/>
            <person name="Grigoriev I.V."/>
            <person name="Jeffries T.W."/>
        </authorList>
    </citation>
    <scope>NUCLEOTIDE SEQUENCE [LARGE SCALE GENOMIC DNA]</scope>
    <source>
        <strain evidence="4">DSM 1968</strain>
    </source>
</reference>
<dbReference type="AlphaFoldDB" id="A0A1D2V843"/>
<name>A0A1D2V843_9ASCO</name>
<organism evidence="3 4">
    <name type="scientific">Ascoidea rubescens DSM 1968</name>
    <dbReference type="NCBI Taxonomy" id="1344418"/>
    <lineage>
        <taxon>Eukaryota</taxon>
        <taxon>Fungi</taxon>
        <taxon>Dikarya</taxon>
        <taxon>Ascomycota</taxon>
        <taxon>Saccharomycotina</taxon>
        <taxon>Saccharomycetes</taxon>
        <taxon>Ascoideaceae</taxon>
        <taxon>Ascoidea</taxon>
    </lineage>
</organism>
<dbReference type="GeneID" id="30965793"/>
<dbReference type="Pfam" id="PF25789">
    <property type="entry name" value="TPR_NAA35"/>
    <property type="match status" value="1"/>
</dbReference>
<dbReference type="STRING" id="1344418.A0A1D2V843"/>
<dbReference type="GO" id="GO:0031417">
    <property type="term" value="C:NatC complex"/>
    <property type="evidence" value="ECO:0007669"/>
    <property type="project" value="InterPro"/>
</dbReference>
<dbReference type="RefSeq" id="XP_020044123.1">
    <property type="nucleotide sequence ID" value="XM_020192157.1"/>
</dbReference>
<protein>
    <recommendedName>
        <fullName evidence="2">NAA35-like TPR repeats domain-containing protein</fullName>
    </recommendedName>
</protein>
<feature type="domain" description="NAA35-like TPR repeats" evidence="2">
    <location>
        <begin position="160"/>
        <end position="452"/>
    </location>
</feature>
<dbReference type="EMBL" id="KV454509">
    <property type="protein sequence ID" value="ODV57816.1"/>
    <property type="molecule type" value="Genomic_DNA"/>
</dbReference>
<evidence type="ECO:0000256" key="1">
    <source>
        <dbReference type="SAM" id="MobiDB-lite"/>
    </source>
</evidence>
<dbReference type="InterPro" id="IPR057982">
    <property type="entry name" value="TPR_NAA35"/>
</dbReference>
<gene>
    <name evidence="3" type="ORF">ASCRUDRAFT_73112</name>
</gene>
<dbReference type="InParanoid" id="A0A1D2V843"/>
<dbReference type="Proteomes" id="UP000095038">
    <property type="component" value="Unassembled WGS sequence"/>
</dbReference>